<evidence type="ECO:0000313" key="11">
    <source>
        <dbReference type="Proteomes" id="UP000221080"/>
    </source>
</evidence>
<dbReference type="InterPro" id="IPR013083">
    <property type="entry name" value="Znf_RING/FYVE/PHD"/>
</dbReference>
<dbReference type="InterPro" id="IPR001841">
    <property type="entry name" value="Znf_RING"/>
</dbReference>
<dbReference type="InterPro" id="IPR003879">
    <property type="entry name" value="Butyrophylin_SPRY"/>
</dbReference>
<proteinExistence type="predicted"/>
<dbReference type="Pfam" id="PF15227">
    <property type="entry name" value="zf-C3HC4_4"/>
    <property type="match status" value="1"/>
</dbReference>
<dbReference type="PROSITE" id="PS00518">
    <property type="entry name" value="ZF_RING_1"/>
    <property type="match status" value="1"/>
</dbReference>
<keyword evidence="5" id="KW-0391">Immunity</keyword>
<dbReference type="InterPro" id="IPR058030">
    <property type="entry name" value="TRIM8/14/16/25/29/45/65_CC"/>
</dbReference>
<keyword evidence="2" id="KW-0479">Metal-binding</keyword>
<keyword evidence="7" id="KW-0175">Coiled coil</keyword>
<dbReference type="InterPro" id="IPR051051">
    <property type="entry name" value="E3_ubiq-ligase_TRIM/RNF"/>
</dbReference>
<evidence type="ECO:0000256" key="7">
    <source>
        <dbReference type="SAM" id="Coils"/>
    </source>
</evidence>
<dbReference type="RefSeq" id="XP_017346164.1">
    <property type="nucleotide sequence ID" value="XM_017490675.3"/>
</dbReference>
<dbReference type="CDD" id="cd16040">
    <property type="entry name" value="SPRY_PRY_SNTX"/>
    <property type="match status" value="1"/>
</dbReference>
<evidence type="ECO:0000256" key="4">
    <source>
        <dbReference type="ARBA" id="ARBA00022833"/>
    </source>
</evidence>
<keyword evidence="12" id="KW-0436">Ligase</keyword>
<dbReference type="Pfam" id="PF00622">
    <property type="entry name" value="SPRY"/>
    <property type="match status" value="1"/>
</dbReference>
<dbReference type="OrthoDB" id="6270329at2759"/>
<evidence type="ECO:0000256" key="1">
    <source>
        <dbReference type="ARBA" id="ARBA00022588"/>
    </source>
</evidence>
<dbReference type="PROSITE" id="PS50188">
    <property type="entry name" value="B302_SPRY"/>
    <property type="match status" value="1"/>
</dbReference>
<dbReference type="InterPro" id="IPR017907">
    <property type="entry name" value="Znf_RING_CS"/>
</dbReference>
<dbReference type="AlphaFoldDB" id="A0A2D0STZ7"/>
<gene>
    <name evidence="12" type="primary">LOC108277775</name>
</gene>
<dbReference type="InterPro" id="IPR043136">
    <property type="entry name" value="B30.2/SPRY_sf"/>
</dbReference>
<reference evidence="12" key="2">
    <citation type="submission" date="2025-08" db="UniProtKB">
        <authorList>
            <consortium name="RefSeq"/>
        </authorList>
    </citation>
    <scope>IDENTIFICATION</scope>
    <source>
        <tissue evidence="12">Blood</tissue>
    </source>
</reference>
<dbReference type="GO" id="GO:0005737">
    <property type="term" value="C:cytoplasm"/>
    <property type="evidence" value="ECO:0007669"/>
    <property type="project" value="UniProtKB-ARBA"/>
</dbReference>
<dbReference type="PANTHER" id="PTHR25465:SF5">
    <property type="entry name" value="E3 UBIQUITIN_ISG15 LIGASE TRIM25-RELATED"/>
    <property type="match status" value="1"/>
</dbReference>
<dbReference type="InterPro" id="IPR013320">
    <property type="entry name" value="ConA-like_dom_sf"/>
</dbReference>
<dbReference type="InterPro" id="IPR003877">
    <property type="entry name" value="SPRY_dom"/>
</dbReference>
<dbReference type="Pfam" id="PF25600">
    <property type="entry name" value="TRIM_CC"/>
    <property type="match status" value="1"/>
</dbReference>
<dbReference type="GO" id="GO:0045087">
    <property type="term" value="P:innate immune response"/>
    <property type="evidence" value="ECO:0007669"/>
    <property type="project" value="UniProtKB-KW"/>
</dbReference>
<keyword evidence="4" id="KW-0862">Zinc</keyword>
<dbReference type="SMART" id="SM00336">
    <property type="entry name" value="BBOX"/>
    <property type="match status" value="1"/>
</dbReference>
<name>A0A2D0STZ7_ICTPU</name>
<evidence type="ECO:0000313" key="12">
    <source>
        <dbReference type="RefSeq" id="XP_017346164.1"/>
    </source>
</evidence>
<dbReference type="PROSITE" id="PS50119">
    <property type="entry name" value="ZF_BBOX"/>
    <property type="match status" value="1"/>
</dbReference>
<dbReference type="GO" id="GO:0008270">
    <property type="term" value="F:zinc ion binding"/>
    <property type="evidence" value="ECO:0007669"/>
    <property type="project" value="UniProtKB-KW"/>
</dbReference>
<evidence type="ECO:0000256" key="2">
    <source>
        <dbReference type="ARBA" id="ARBA00022723"/>
    </source>
</evidence>
<feature type="coiled-coil region" evidence="7">
    <location>
        <begin position="262"/>
        <end position="296"/>
    </location>
</feature>
<dbReference type="Pfam" id="PF13765">
    <property type="entry name" value="PRY"/>
    <property type="match status" value="1"/>
</dbReference>
<evidence type="ECO:0000256" key="6">
    <source>
        <dbReference type="PROSITE-ProRule" id="PRU00024"/>
    </source>
</evidence>
<evidence type="ECO:0000256" key="3">
    <source>
        <dbReference type="ARBA" id="ARBA00022771"/>
    </source>
</evidence>
<dbReference type="GeneID" id="108277775"/>
<dbReference type="GO" id="GO:0016874">
    <property type="term" value="F:ligase activity"/>
    <property type="evidence" value="ECO:0007669"/>
    <property type="project" value="UniProtKB-KW"/>
</dbReference>
<dbReference type="CDD" id="cd19769">
    <property type="entry name" value="Bbox2_TRIM16-like"/>
    <property type="match status" value="1"/>
</dbReference>
<keyword evidence="1" id="KW-0399">Innate immunity</keyword>
<dbReference type="SMART" id="SM00589">
    <property type="entry name" value="PRY"/>
    <property type="match status" value="1"/>
</dbReference>
<feature type="domain" description="B box-type" evidence="9">
    <location>
        <begin position="149"/>
        <end position="189"/>
    </location>
</feature>
<dbReference type="Gene3D" id="3.30.40.10">
    <property type="entry name" value="Zinc/RING finger domain, C3HC4 (zinc finger)"/>
    <property type="match status" value="1"/>
</dbReference>
<keyword evidence="11" id="KW-1185">Reference proteome</keyword>
<dbReference type="Gene3D" id="3.30.160.60">
    <property type="entry name" value="Classic Zinc Finger"/>
    <property type="match status" value="1"/>
</dbReference>
<accession>A0A2D0STZ7</accession>
<dbReference type="SUPFAM" id="SSF49899">
    <property type="entry name" value="Concanavalin A-like lectins/glucanases"/>
    <property type="match status" value="1"/>
</dbReference>
<evidence type="ECO:0000259" key="8">
    <source>
        <dbReference type="PROSITE" id="PS50089"/>
    </source>
</evidence>
<dbReference type="PRINTS" id="PR01407">
    <property type="entry name" value="BUTYPHLNCDUF"/>
</dbReference>
<dbReference type="KEGG" id="ipu:108277775"/>
<dbReference type="SUPFAM" id="SSF57850">
    <property type="entry name" value="RING/U-box"/>
    <property type="match status" value="1"/>
</dbReference>
<dbReference type="Gene3D" id="2.60.120.920">
    <property type="match status" value="1"/>
</dbReference>
<dbReference type="InterPro" id="IPR006574">
    <property type="entry name" value="PRY"/>
</dbReference>
<dbReference type="SUPFAM" id="SSF57845">
    <property type="entry name" value="B-box zinc-binding domain"/>
    <property type="match status" value="1"/>
</dbReference>
<sequence length="559" mass="63543">MAEALKSYYAEQFSCSVCLDILKDPVTIPCGHSYCMSCINNVWSGLNQSAVYSCPQCRETFSPRPALKKNTLVAEVMEKMKNASDQAATSNQNTSACTRLECDFCIGAKNTADKFCLQCLASYCELHLQPHYESPVFMKHKLVPASAQVQKNICPQHGKLLDVYCHDDQQCICYLCKVQSHNEHKSSTVESERIKKQDALEKTKIECQQMIAQREEGLMELTKAVTSIKCFAQAAEEDSERMFTELIDSMKRRCSEVKTLIRAQEKTELSRAEELRQRLDGELTELRARNAEMQQLLSTDDHIDFIKKYISVSALPMFKDMPSITCVTHDTSGTISISEVKEHLEDVCHQEVARISKQSLRIRNIHVVEPSEPETREDFLQYFCDLHVDPNTINNSLCLSEGDRKVTQSPPAHLYPDHPERFDFFANVLCKECLYGRCYWEADCRGNDWSVAVSYKGIMRKGGSDECRFGFNAKSWRLSRSNQGHYFRHKLIIFNLPRFNSTTIGVYLNHSAGTLSFYSVSDQMTLLHKVQTTFTEPLYAGFGVGGGSVVRILKKAEKI</sequence>
<dbReference type="InterPro" id="IPR000315">
    <property type="entry name" value="Znf_B-box"/>
</dbReference>
<dbReference type="PANTHER" id="PTHR25465">
    <property type="entry name" value="B-BOX DOMAIN CONTAINING"/>
    <property type="match status" value="1"/>
</dbReference>
<dbReference type="Proteomes" id="UP000221080">
    <property type="component" value="Chromosome 17"/>
</dbReference>
<organism evidence="11 12">
    <name type="scientific">Ictalurus punctatus</name>
    <name type="common">Channel catfish</name>
    <name type="synonym">Silurus punctatus</name>
    <dbReference type="NCBI Taxonomy" id="7998"/>
    <lineage>
        <taxon>Eukaryota</taxon>
        <taxon>Metazoa</taxon>
        <taxon>Chordata</taxon>
        <taxon>Craniata</taxon>
        <taxon>Vertebrata</taxon>
        <taxon>Euteleostomi</taxon>
        <taxon>Actinopterygii</taxon>
        <taxon>Neopterygii</taxon>
        <taxon>Teleostei</taxon>
        <taxon>Ostariophysi</taxon>
        <taxon>Siluriformes</taxon>
        <taxon>Ictaluridae</taxon>
        <taxon>Ictalurus</taxon>
    </lineage>
</organism>
<reference evidence="11" key="1">
    <citation type="journal article" date="2016" name="Nat. Commun.">
        <title>The channel catfish genome sequence provides insights into the evolution of scale formation in teleosts.</title>
        <authorList>
            <person name="Liu Z."/>
            <person name="Liu S."/>
            <person name="Yao J."/>
            <person name="Bao L."/>
            <person name="Zhang J."/>
            <person name="Li Y."/>
            <person name="Jiang C."/>
            <person name="Sun L."/>
            <person name="Wang R."/>
            <person name="Zhang Y."/>
            <person name="Zhou T."/>
            <person name="Zeng Q."/>
            <person name="Fu Q."/>
            <person name="Gao S."/>
            <person name="Li N."/>
            <person name="Koren S."/>
            <person name="Jiang Y."/>
            <person name="Zimin A."/>
            <person name="Xu P."/>
            <person name="Phillippy A.M."/>
            <person name="Geng X."/>
            <person name="Song L."/>
            <person name="Sun F."/>
            <person name="Li C."/>
            <person name="Wang X."/>
            <person name="Chen A."/>
            <person name="Jin Y."/>
            <person name="Yuan Z."/>
            <person name="Yang Y."/>
            <person name="Tan S."/>
            <person name="Peatman E."/>
            <person name="Lu J."/>
            <person name="Qin Z."/>
            <person name="Dunham R."/>
            <person name="Li Z."/>
            <person name="Sonstegard T."/>
            <person name="Feng J."/>
            <person name="Danzmann R.G."/>
            <person name="Schroeder S."/>
            <person name="Scheffler B."/>
            <person name="Duke M.V."/>
            <person name="Ballard L."/>
            <person name="Kucuktas H."/>
            <person name="Kaltenboeck L."/>
            <person name="Liu H."/>
            <person name="Armbruster J."/>
            <person name="Xie Y."/>
            <person name="Kirby M.L."/>
            <person name="Tian Y."/>
            <person name="Flanagan M.E."/>
            <person name="Mu W."/>
            <person name="Waldbieser G.C."/>
        </authorList>
    </citation>
    <scope>NUCLEOTIDE SEQUENCE [LARGE SCALE GENOMIC DNA]</scope>
    <source>
        <strain evidence="11">SDA103</strain>
    </source>
</reference>
<evidence type="ECO:0000259" key="10">
    <source>
        <dbReference type="PROSITE" id="PS50188"/>
    </source>
</evidence>
<protein>
    <submittedName>
        <fullName evidence="12">E3 ubiquitin/ISG15 ligase TRIM25 isoform X1</fullName>
    </submittedName>
</protein>
<evidence type="ECO:0000256" key="5">
    <source>
        <dbReference type="ARBA" id="ARBA00022859"/>
    </source>
</evidence>
<feature type="domain" description="B30.2/SPRY" evidence="10">
    <location>
        <begin position="366"/>
        <end position="559"/>
    </location>
</feature>
<dbReference type="Gene3D" id="4.10.830.40">
    <property type="match status" value="1"/>
</dbReference>
<feature type="domain" description="RING-type" evidence="8">
    <location>
        <begin position="15"/>
        <end position="58"/>
    </location>
</feature>
<evidence type="ECO:0000259" key="9">
    <source>
        <dbReference type="PROSITE" id="PS50119"/>
    </source>
</evidence>
<keyword evidence="3 6" id="KW-0863">Zinc-finger</keyword>
<dbReference type="SMART" id="SM00449">
    <property type="entry name" value="SPRY"/>
    <property type="match status" value="1"/>
</dbReference>
<dbReference type="InterPro" id="IPR001870">
    <property type="entry name" value="B30.2/SPRY"/>
</dbReference>
<dbReference type="SMART" id="SM00184">
    <property type="entry name" value="RING"/>
    <property type="match status" value="1"/>
</dbReference>
<dbReference type="Pfam" id="PF00643">
    <property type="entry name" value="zf-B_box"/>
    <property type="match status" value="1"/>
</dbReference>
<dbReference type="PROSITE" id="PS50089">
    <property type="entry name" value="ZF_RING_2"/>
    <property type="match status" value="1"/>
</dbReference>